<dbReference type="OrthoDB" id="9893971at2"/>
<protein>
    <recommendedName>
        <fullName evidence="4">Lipoprotein</fullName>
    </recommendedName>
</protein>
<dbReference type="Proteomes" id="UP000254209">
    <property type="component" value="Unassembled WGS sequence"/>
</dbReference>
<feature type="signal peptide" evidence="1">
    <location>
        <begin position="1"/>
        <end position="19"/>
    </location>
</feature>
<evidence type="ECO:0000313" key="2">
    <source>
        <dbReference type="EMBL" id="SSY70893.1"/>
    </source>
</evidence>
<gene>
    <name evidence="2" type="ORF">NCTC10283_01008</name>
</gene>
<reference evidence="2 3" key="1">
    <citation type="submission" date="2018-06" db="EMBL/GenBank/DDBJ databases">
        <authorList>
            <consortium name="Pathogen Informatics"/>
            <person name="Doyle S."/>
        </authorList>
    </citation>
    <scope>NUCLEOTIDE SEQUENCE [LARGE SCALE GENOMIC DNA]</scope>
    <source>
        <strain evidence="2 3">NCTC10283</strain>
    </source>
</reference>
<evidence type="ECO:0008006" key="4">
    <source>
        <dbReference type="Google" id="ProtNLM"/>
    </source>
</evidence>
<sequence length="180" mass="20800">MMVFQKMIFWGVLSSILIACSSTPIPTNHDDKKLLVGQWRCEAQDTFSENRYFSRETILENGVWHSDALIFVIKNDVNLYRYQSTDSIGTWRLKDKQIILTQTKPPKIKMLVTSREKNLLDKAEPQELKAFRLGLEQAWAEHTADGLVLKINKLNQNKLETSLKVGNEIIHNNVCQKIQI</sequence>
<proteinExistence type="predicted"/>
<name>A0A376BMN8_9NEIS</name>
<accession>A0A376BMN8</accession>
<keyword evidence="3" id="KW-1185">Reference proteome</keyword>
<dbReference type="STRING" id="1120980.GCA_000745955_00990"/>
<dbReference type="PROSITE" id="PS51257">
    <property type="entry name" value="PROKAR_LIPOPROTEIN"/>
    <property type="match status" value="1"/>
</dbReference>
<feature type="chain" id="PRO_5016845033" description="Lipoprotein" evidence="1">
    <location>
        <begin position="20"/>
        <end position="180"/>
    </location>
</feature>
<evidence type="ECO:0000256" key="1">
    <source>
        <dbReference type="SAM" id="SignalP"/>
    </source>
</evidence>
<dbReference type="EMBL" id="UFSO01000002">
    <property type="protein sequence ID" value="SSY70893.1"/>
    <property type="molecule type" value="Genomic_DNA"/>
</dbReference>
<dbReference type="RefSeq" id="WP_034292253.1">
    <property type="nucleotide sequence ID" value="NZ_CP091519.2"/>
</dbReference>
<dbReference type="AlphaFoldDB" id="A0A376BMN8"/>
<organism evidence="2 3">
    <name type="scientific">Alysiella crassa</name>
    <dbReference type="NCBI Taxonomy" id="153491"/>
    <lineage>
        <taxon>Bacteria</taxon>
        <taxon>Pseudomonadati</taxon>
        <taxon>Pseudomonadota</taxon>
        <taxon>Betaproteobacteria</taxon>
        <taxon>Neisseriales</taxon>
        <taxon>Neisseriaceae</taxon>
        <taxon>Alysiella</taxon>
    </lineage>
</organism>
<evidence type="ECO:0000313" key="3">
    <source>
        <dbReference type="Proteomes" id="UP000254209"/>
    </source>
</evidence>
<keyword evidence="1" id="KW-0732">Signal</keyword>